<evidence type="ECO:0008006" key="3">
    <source>
        <dbReference type="Google" id="ProtNLM"/>
    </source>
</evidence>
<name>A0ABS4FYC2_9BACL</name>
<proteinExistence type="predicted"/>
<keyword evidence="2" id="KW-1185">Reference proteome</keyword>
<evidence type="ECO:0000313" key="2">
    <source>
        <dbReference type="Proteomes" id="UP001519272"/>
    </source>
</evidence>
<protein>
    <recommendedName>
        <fullName evidence="3">DUF2508 domain-containing protein</fullName>
    </recommendedName>
</protein>
<sequence length="99" mass="12051">MQWKHKWIKRMSTIKQRQQIMHERQRLYDEVMEARMEWELAHQAFQNAKESEEVDIAIYTLEAAERRYQMRLRAVKAVYPHWVNGEAQMNEKSLEDGVS</sequence>
<organism evidence="1 2">
    <name type="scientific">Paenibacillus turicensis</name>
    <dbReference type="NCBI Taxonomy" id="160487"/>
    <lineage>
        <taxon>Bacteria</taxon>
        <taxon>Bacillati</taxon>
        <taxon>Bacillota</taxon>
        <taxon>Bacilli</taxon>
        <taxon>Bacillales</taxon>
        <taxon>Paenibacillaceae</taxon>
        <taxon>Paenibacillus</taxon>
    </lineage>
</organism>
<dbReference type="RefSeq" id="WP_210091157.1">
    <property type="nucleotide sequence ID" value="NZ_JAGGKG010000029.1"/>
</dbReference>
<gene>
    <name evidence="1" type="ORF">J2Z32_004256</name>
</gene>
<reference evidence="1 2" key="1">
    <citation type="submission" date="2021-03" db="EMBL/GenBank/DDBJ databases">
        <title>Genomic Encyclopedia of Type Strains, Phase IV (KMG-IV): sequencing the most valuable type-strain genomes for metagenomic binning, comparative biology and taxonomic classification.</title>
        <authorList>
            <person name="Goeker M."/>
        </authorList>
    </citation>
    <scope>NUCLEOTIDE SEQUENCE [LARGE SCALE GENOMIC DNA]</scope>
    <source>
        <strain evidence="1 2">DSM 14349</strain>
    </source>
</reference>
<dbReference type="Proteomes" id="UP001519272">
    <property type="component" value="Unassembled WGS sequence"/>
</dbReference>
<accession>A0ABS4FYC2</accession>
<evidence type="ECO:0000313" key="1">
    <source>
        <dbReference type="EMBL" id="MBP1907579.1"/>
    </source>
</evidence>
<comment type="caution">
    <text evidence="1">The sequence shown here is derived from an EMBL/GenBank/DDBJ whole genome shotgun (WGS) entry which is preliminary data.</text>
</comment>
<dbReference type="EMBL" id="JAGGKG010000029">
    <property type="protein sequence ID" value="MBP1907579.1"/>
    <property type="molecule type" value="Genomic_DNA"/>
</dbReference>